<dbReference type="EMBL" id="RYZS01000001">
    <property type="protein sequence ID" value="RVU96418.1"/>
    <property type="molecule type" value="Genomic_DNA"/>
</dbReference>
<dbReference type="Proteomes" id="UP000288388">
    <property type="component" value="Unassembled WGS sequence"/>
</dbReference>
<comment type="caution">
    <text evidence="1">The sequence shown here is derived from an EMBL/GenBank/DDBJ whole genome shotgun (WGS) entry which is preliminary data.</text>
</comment>
<dbReference type="AlphaFoldDB" id="A0A437US10"/>
<organism evidence="1 2">
    <name type="scientific">Enterococcus avium</name>
    <name type="common">Streptococcus avium</name>
    <dbReference type="NCBI Taxonomy" id="33945"/>
    <lineage>
        <taxon>Bacteria</taxon>
        <taxon>Bacillati</taxon>
        <taxon>Bacillota</taxon>
        <taxon>Bacilli</taxon>
        <taxon>Lactobacillales</taxon>
        <taxon>Enterococcaceae</taxon>
        <taxon>Enterococcus</taxon>
    </lineage>
</organism>
<dbReference type="RefSeq" id="WP_127979649.1">
    <property type="nucleotide sequence ID" value="NZ_JAEMPA010000160.1"/>
</dbReference>
<accession>A0A437US10</accession>
<reference evidence="1 2" key="1">
    <citation type="submission" date="2018-12" db="EMBL/GenBank/DDBJ databases">
        <title>A novel vanA-carrying plasmid in a clinical isolate of Enterococcus avium.</title>
        <authorList>
            <person name="Bernasconi O.J."/>
            <person name="Luzzaro F."/>
            <person name="Endimiani A."/>
        </authorList>
    </citation>
    <scope>NUCLEOTIDE SEQUENCE [LARGE SCALE GENOMIC DNA]</scope>
    <source>
        <strain evidence="1 2">LC0559/18</strain>
    </source>
</reference>
<gene>
    <name evidence="1" type="ORF">EK398_17130</name>
</gene>
<evidence type="ECO:0000313" key="2">
    <source>
        <dbReference type="Proteomes" id="UP000288388"/>
    </source>
</evidence>
<name>A0A437US10_ENTAV</name>
<proteinExistence type="predicted"/>
<sequence length="93" mass="10140">MISIVNKKKNLASTLETLVGNIKIQIDEGVKDSESLQQDLIIIVGLASQLSDEVAQKDCCPLCHGEKVVWQGDNSLGISKCRPCPECNQNTKN</sequence>
<evidence type="ECO:0000313" key="1">
    <source>
        <dbReference type="EMBL" id="RVU96418.1"/>
    </source>
</evidence>
<protein>
    <submittedName>
        <fullName evidence="1">Uncharacterized protein</fullName>
    </submittedName>
</protein>